<dbReference type="InterPro" id="IPR008979">
    <property type="entry name" value="Galactose-bd-like_sf"/>
</dbReference>
<keyword evidence="9" id="KW-1185">Reference proteome</keyword>
<evidence type="ECO:0000256" key="2">
    <source>
        <dbReference type="ARBA" id="ARBA00022729"/>
    </source>
</evidence>
<dbReference type="InterPro" id="IPR006584">
    <property type="entry name" value="Cellulose-bd_IV"/>
</dbReference>
<evidence type="ECO:0000313" key="8">
    <source>
        <dbReference type="EMBL" id="MFC4500865.1"/>
    </source>
</evidence>
<dbReference type="Gene3D" id="2.60.120.260">
    <property type="entry name" value="Galactose-binding domain-like"/>
    <property type="match status" value="1"/>
</dbReference>
<evidence type="ECO:0000313" key="9">
    <source>
        <dbReference type="Proteomes" id="UP001595839"/>
    </source>
</evidence>
<dbReference type="Gene3D" id="2.115.10.20">
    <property type="entry name" value="Glycosyl hydrolase domain, family 43"/>
    <property type="match status" value="1"/>
</dbReference>
<dbReference type="InterPro" id="IPR051795">
    <property type="entry name" value="Glycosyl_Hydrlase_43"/>
</dbReference>
<dbReference type="SUPFAM" id="SSF49785">
    <property type="entry name" value="Galactose-binding domain-like"/>
    <property type="match status" value="1"/>
</dbReference>
<dbReference type="PROSITE" id="PS51175">
    <property type="entry name" value="CBM6"/>
    <property type="match status" value="1"/>
</dbReference>
<evidence type="ECO:0000259" key="7">
    <source>
        <dbReference type="PROSITE" id="PS51175"/>
    </source>
</evidence>
<dbReference type="SMART" id="SM00606">
    <property type="entry name" value="CBD_IV"/>
    <property type="match status" value="1"/>
</dbReference>
<dbReference type="InterPro" id="IPR005084">
    <property type="entry name" value="CBM6"/>
</dbReference>
<protein>
    <submittedName>
        <fullName evidence="8">Family 43 glycosylhydrolase</fullName>
    </submittedName>
</protein>
<dbReference type="RefSeq" id="WP_381172039.1">
    <property type="nucleotide sequence ID" value="NZ_JBHSFK010000008.1"/>
</dbReference>
<dbReference type="InterPro" id="IPR006710">
    <property type="entry name" value="Glyco_hydro_43"/>
</dbReference>
<accession>A0ABV9ANR6</accession>
<dbReference type="PANTHER" id="PTHR42812:SF5">
    <property type="entry name" value="ENDO-ARABINASE"/>
    <property type="match status" value="1"/>
</dbReference>
<sequence>MPHLRTGHKLGRVLAILTVLATAAVGSAAVRAGAAVDGPVLDRDFPDPDIVRAGSTYHAYSTSGDGRNIRHAVSRDLTGWSVAEADALPVLGAWVDRDEPKVWAPEVYDNGSGFTMHYTARDRASGRQCIGASLSASPDGPFRPVGDRPLVCPVELGGAIDPASYTEGGRRYLVWKNDGNCCGTGTWIHLQPTSWDGTRVTGEPVRLIRNDREWEGKIVEAPTLVRRDGRYVLFYSAALYSTDAYSTGYAVASRLTGPYSKAAEPLMTTDSFSGTVRGPGGQDVVTGPDGRDRIVFHGWSADRRQRPMYLAELGFTNGRPVVRGNMVRHQAEDAVVHRAEVREAVRASGGRAVGLIDHPDSYVEFTVFAASAGPHTLTVRYGNGSLDAGNPVAASHLLSVEGRDAGAVRYPHTGWDNWRPAEVTVDLRKGPNTVRLSKGENYAELDCLDVTWPLAAPAGAAR</sequence>
<keyword evidence="2 6" id="KW-0732">Signal</keyword>
<name>A0ABV9ANR6_9ACTN</name>
<evidence type="ECO:0000256" key="4">
    <source>
        <dbReference type="ARBA" id="ARBA00023295"/>
    </source>
</evidence>
<keyword evidence="3 5" id="KW-0378">Hydrolase</keyword>
<reference evidence="9" key="1">
    <citation type="journal article" date="2019" name="Int. J. Syst. Evol. Microbiol.">
        <title>The Global Catalogue of Microorganisms (GCM) 10K type strain sequencing project: providing services to taxonomists for standard genome sequencing and annotation.</title>
        <authorList>
            <consortium name="The Broad Institute Genomics Platform"/>
            <consortium name="The Broad Institute Genome Sequencing Center for Infectious Disease"/>
            <person name="Wu L."/>
            <person name="Ma J."/>
        </authorList>
    </citation>
    <scope>NUCLEOTIDE SEQUENCE [LARGE SCALE GENOMIC DNA]</scope>
    <source>
        <strain evidence="9">CGMCC 4.7177</strain>
    </source>
</reference>
<organism evidence="8 9">
    <name type="scientific">Streptomyces vulcanius</name>
    <dbReference type="NCBI Taxonomy" id="1441876"/>
    <lineage>
        <taxon>Bacteria</taxon>
        <taxon>Bacillati</taxon>
        <taxon>Actinomycetota</taxon>
        <taxon>Actinomycetes</taxon>
        <taxon>Kitasatosporales</taxon>
        <taxon>Streptomycetaceae</taxon>
        <taxon>Streptomyces</taxon>
    </lineage>
</organism>
<evidence type="ECO:0000256" key="6">
    <source>
        <dbReference type="SAM" id="SignalP"/>
    </source>
</evidence>
<comment type="caution">
    <text evidence="8">The sequence shown here is derived from an EMBL/GenBank/DDBJ whole genome shotgun (WGS) entry which is preliminary data.</text>
</comment>
<evidence type="ECO:0000256" key="3">
    <source>
        <dbReference type="ARBA" id="ARBA00022801"/>
    </source>
</evidence>
<evidence type="ECO:0000256" key="5">
    <source>
        <dbReference type="RuleBase" id="RU361187"/>
    </source>
</evidence>
<feature type="domain" description="CBM6" evidence="7">
    <location>
        <begin position="327"/>
        <end position="451"/>
    </location>
</feature>
<dbReference type="PANTHER" id="PTHR42812">
    <property type="entry name" value="BETA-XYLOSIDASE"/>
    <property type="match status" value="1"/>
</dbReference>
<dbReference type="CDD" id="cd08999">
    <property type="entry name" value="GH43_ABN-like"/>
    <property type="match status" value="1"/>
</dbReference>
<feature type="chain" id="PRO_5045259384" evidence="6">
    <location>
        <begin position="29"/>
        <end position="462"/>
    </location>
</feature>
<dbReference type="Pfam" id="PF04616">
    <property type="entry name" value="Glyco_hydro_43"/>
    <property type="match status" value="1"/>
</dbReference>
<feature type="signal peptide" evidence="6">
    <location>
        <begin position="1"/>
        <end position="28"/>
    </location>
</feature>
<comment type="similarity">
    <text evidence="1 5">Belongs to the glycosyl hydrolase 43 family.</text>
</comment>
<dbReference type="EMBL" id="JBHSFK010000008">
    <property type="protein sequence ID" value="MFC4500865.1"/>
    <property type="molecule type" value="Genomic_DNA"/>
</dbReference>
<keyword evidence="4 5" id="KW-0326">Glycosidase</keyword>
<evidence type="ECO:0000256" key="1">
    <source>
        <dbReference type="ARBA" id="ARBA00009865"/>
    </source>
</evidence>
<dbReference type="SUPFAM" id="SSF75005">
    <property type="entry name" value="Arabinanase/levansucrase/invertase"/>
    <property type="match status" value="1"/>
</dbReference>
<proteinExistence type="inferred from homology"/>
<dbReference type="InterPro" id="IPR023296">
    <property type="entry name" value="Glyco_hydro_beta-prop_sf"/>
</dbReference>
<gene>
    <name evidence="8" type="ORF">ACFPIH_15245</name>
</gene>
<dbReference type="Proteomes" id="UP001595839">
    <property type="component" value="Unassembled WGS sequence"/>
</dbReference>